<feature type="transmembrane region" description="Helical" evidence="6">
    <location>
        <begin position="21"/>
        <end position="46"/>
    </location>
</feature>
<dbReference type="PIRSF" id="PIRSF006060">
    <property type="entry name" value="AA_transporter"/>
    <property type="match status" value="1"/>
</dbReference>
<feature type="transmembrane region" description="Helical" evidence="6">
    <location>
        <begin position="445"/>
        <end position="464"/>
    </location>
</feature>
<protein>
    <submittedName>
        <fullName evidence="7">APC family permease</fullName>
    </submittedName>
</protein>
<evidence type="ECO:0000256" key="5">
    <source>
        <dbReference type="ARBA" id="ARBA00023136"/>
    </source>
</evidence>
<feature type="transmembrane region" description="Helical" evidence="6">
    <location>
        <begin position="58"/>
        <end position="77"/>
    </location>
</feature>
<evidence type="ECO:0000313" key="7">
    <source>
        <dbReference type="EMBL" id="MFI2319472.1"/>
    </source>
</evidence>
<dbReference type="Pfam" id="PF13520">
    <property type="entry name" value="AA_permease_2"/>
    <property type="match status" value="1"/>
</dbReference>
<feature type="transmembrane region" description="Helical" evidence="6">
    <location>
        <begin position="198"/>
        <end position="223"/>
    </location>
</feature>
<evidence type="ECO:0000256" key="3">
    <source>
        <dbReference type="ARBA" id="ARBA00022692"/>
    </source>
</evidence>
<feature type="transmembrane region" description="Helical" evidence="6">
    <location>
        <begin position="374"/>
        <end position="398"/>
    </location>
</feature>
<evidence type="ECO:0000256" key="2">
    <source>
        <dbReference type="ARBA" id="ARBA00022475"/>
    </source>
</evidence>
<feature type="transmembrane region" description="Helical" evidence="6">
    <location>
        <begin position="165"/>
        <end position="186"/>
    </location>
</feature>
<sequence length="474" mass="48761">MSTEDAVDKSAPTEQRLHGNLGVVAISFMIIAGAAPLTVVGGPMALGLAIGNGAGLPTAYLATLVVLLLFVIGFTAMTPFVRSAGAFYAYVRAGLGRVAGIGTGYAALLSYVCIYIGLYVLFGTGLGALVERVDGPNLPWWLLAAGGLAAVSFLGYRNIELSGKVLGVLLVAEVAIVLVLDARIVAHGGGPEGLSHGFTSLTTVLSGAPGVALLFAVLSFIGIEAAVVFRDEARDPVRTIRRATILSVAAIGSFYAFTCWAMISAVGDTRVVGTAAAGSEDVLPALAMQYLGRAGADLVAILFVTSIFAASLTFHNVIARYLFALSSQGHLPRALSVTHPTHGSPHIGSIATALGIVVSVGSAVLIGLDPIAQLYTWTAALGSVGYVVLLVVTCMAVLKFFRRPTENTSVARTLVAPSLGLAGLLAILVMMVLNLDLLTGDNRTVSVAIVVSLGCAYALGLVIGRRVVDSGLRE</sequence>
<accession>A0ABW7W910</accession>
<evidence type="ECO:0000313" key="8">
    <source>
        <dbReference type="Proteomes" id="UP001611450"/>
    </source>
</evidence>
<dbReference type="Gene3D" id="1.20.1740.10">
    <property type="entry name" value="Amino acid/polyamine transporter I"/>
    <property type="match status" value="1"/>
</dbReference>
<name>A0ABW7W910_9NOCA</name>
<keyword evidence="3 6" id="KW-0812">Transmembrane</keyword>
<keyword evidence="2" id="KW-1003">Cell membrane</keyword>
<feature type="transmembrane region" description="Helical" evidence="6">
    <location>
        <begin position="98"/>
        <end position="118"/>
    </location>
</feature>
<dbReference type="PANTHER" id="PTHR42770">
    <property type="entry name" value="AMINO ACID TRANSPORTER-RELATED"/>
    <property type="match status" value="1"/>
</dbReference>
<comment type="caution">
    <text evidence="7">The sequence shown here is derived from an EMBL/GenBank/DDBJ whole genome shotgun (WGS) entry which is preliminary data.</text>
</comment>
<keyword evidence="5 6" id="KW-0472">Membrane</keyword>
<dbReference type="Proteomes" id="UP001611450">
    <property type="component" value="Unassembled WGS sequence"/>
</dbReference>
<feature type="transmembrane region" description="Helical" evidence="6">
    <location>
        <begin position="298"/>
        <end position="323"/>
    </location>
</feature>
<organism evidence="7 8">
    <name type="scientific">Nocardia beijingensis</name>
    <dbReference type="NCBI Taxonomy" id="95162"/>
    <lineage>
        <taxon>Bacteria</taxon>
        <taxon>Bacillati</taxon>
        <taxon>Actinomycetota</taxon>
        <taxon>Actinomycetes</taxon>
        <taxon>Mycobacteriales</taxon>
        <taxon>Nocardiaceae</taxon>
        <taxon>Nocardia</taxon>
    </lineage>
</organism>
<dbReference type="InterPro" id="IPR050367">
    <property type="entry name" value="APC_superfamily"/>
</dbReference>
<reference evidence="7 8" key="1">
    <citation type="submission" date="2024-10" db="EMBL/GenBank/DDBJ databases">
        <title>The Natural Products Discovery Center: Release of the First 8490 Sequenced Strains for Exploring Actinobacteria Biosynthetic Diversity.</title>
        <authorList>
            <person name="Kalkreuter E."/>
            <person name="Kautsar S.A."/>
            <person name="Yang D."/>
            <person name="Bader C.D."/>
            <person name="Teijaro C.N."/>
            <person name="Fluegel L."/>
            <person name="Davis C.M."/>
            <person name="Simpson J.R."/>
            <person name="Lauterbach L."/>
            <person name="Steele A.D."/>
            <person name="Gui C."/>
            <person name="Meng S."/>
            <person name="Li G."/>
            <person name="Viehrig K."/>
            <person name="Ye F."/>
            <person name="Su P."/>
            <person name="Kiefer A.F."/>
            <person name="Nichols A."/>
            <person name="Cepeda A.J."/>
            <person name="Yan W."/>
            <person name="Fan B."/>
            <person name="Jiang Y."/>
            <person name="Adhikari A."/>
            <person name="Zheng C.-J."/>
            <person name="Schuster L."/>
            <person name="Cowan T.M."/>
            <person name="Smanski M.J."/>
            <person name="Chevrette M.G."/>
            <person name="De Carvalho L.P.S."/>
            <person name="Shen B."/>
        </authorList>
    </citation>
    <scope>NUCLEOTIDE SEQUENCE [LARGE SCALE GENOMIC DNA]</scope>
    <source>
        <strain evidence="7 8">NPDC019626</strain>
    </source>
</reference>
<dbReference type="PANTHER" id="PTHR42770:SF16">
    <property type="entry name" value="AMINO ACID PERMEASE"/>
    <property type="match status" value="1"/>
</dbReference>
<evidence type="ECO:0000256" key="6">
    <source>
        <dbReference type="SAM" id="Phobius"/>
    </source>
</evidence>
<feature type="transmembrane region" description="Helical" evidence="6">
    <location>
        <begin position="243"/>
        <end position="263"/>
    </location>
</feature>
<evidence type="ECO:0000256" key="4">
    <source>
        <dbReference type="ARBA" id="ARBA00022989"/>
    </source>
</evidence>
<dbReference type="EMBL" id="JBIRXV010000001">
    <property type="protein sequence ID" value="MFI2319472.1"/>
    <property type="molecule type" value="Genomic_DNA"/>
</dbReference>
<proteinExistence type="predicted"/>
<feature type="transmembrane region" description="Helical" evidence="6">
    <location>
        <begin position="344"/>
        <end position="368"/>
    </location>
</feature>
<dbReference type="InterPro" id="IPR002293">
    <property type="entry name" value="AA/rel_permease1"/>
</dbReference>
<feature type="transmembrane region" description="Helical" evidence="6">
    <location>
        <begin position="410"/>
        <end position="433"/>
    </location>
</feature>
<evidence type="ECO:0000256" key="1">
    <source>
        <dbReference type="ARBA" id="ARBA00004651"/>
    </source>
</evidence>
<keyword evidence="8" id="KW-1185">Reference proteome</keyword>
<comment type="subcellular location">
    <subcellularLocation>
        <location evidence="1">Cell membrane</location>
        <topology evidence="1">Multi-pass membrane protein</topology>
    </subcellularLocation>
</comment>
<dbReference type="RefSeq" id="WP_396945747.1">
    <property type="nucleotide sequence ID" value="NZ_JBIRXV010000001.1"/>
</dbReference>
<gene>
    <name evidence="7" type="ORF">ACH47G_03215</name>
</gene>
<feature type="transmembrane region" description="Helical" evidence="6">
    <location>
        <begin position="138"/>
        <end position="156"/>
    </location>
</feature>
<keyword evidence="4 6" id="KW-1133">Transmembrane helix</keyword>